<dbReference type="SUPFAM" id="SSF51735">
    <property type="entry name" value="NAD(P)-binding Rossmann-fold domains"/>
    <property type="match status" value="1"/>
</dbReference>
<gene>
    <name evidence="2" type="ORF">L207DRAFT_486813</name>
</gene>
<dbReference type="PANTHER" id="PTHR47534:SF3">
    <property type="entry name" value="ALCOHOL DEHYDROGENASE-LIKE C-TERMINAL DOMAIN-CONTAINING PROTEIN"/>
    <property type="match status" value="1"/>
</dbReference>
<protein>
    <submittedName>
        <fullName evidence="2">NAD(P)-binding protein</fullName>
    </submittedName>
</protein>
<dbReference type="AlphaFoldDB" id="A0A2J6RRR2"/>
<dbReference type="InterPro" id="IPR052228">
    <property type="entry name" value="Sec_Metab_Biosynth_Oxidored"/>
</dbReference>
<dbReference type="GO" id="GO:0016491">
    <property type="term" value="F:oxidoreductase activity"/>
    <property type="evidence" value="ECO:0007669"/>
    <property type="project" value="UniProtKB-KW"/>
</dbReference>
<dbReference type="InterPro" id="IPR036291">
    <property type="entry name" value="NAD(P)-bd_dom_sf"/>
</dbReference>
<dbReference type="InterPro" id="IPR002347">
    <property type="entry name" value="SDR_fam"/>
</dbReference>
<accession>A0A2J6RRR2</accession>
<evidence type="ECO:0000313" key="2">
    <source>
        <dbReference type="EMBL" id="PMD41208.1"/>
    </source>
</evidence>
<evidence type="ECO:0000313" key="3">
    <source>
        <dbReference type="Proteomes" id="UP000235786"/>
    </source>
</evidence>
<name>A0A2J6RRR2_HYAVF</name>
<dbReference type="Pfam" id="PF00106">
    <property type="entry name" value="adh_short"/>
    <property type="match status" value="1"/>
</dbReference>
<dbReference type="PANTHER" id="PTHR47534">
    <property type="entry name" value="YALI0E05731P"/>
    <property type="match status" value="1"/>
</dbReference>
<sequence>MVSHSAVQASNALIASSLPSHLVAVFVGATSGIGEATLKQFAKHTREPRVYLVGRSQAAADRIISECKTLTPLGNYTFIKADVSLIRVVDDVCKQIVDREKAVNILFLSAGVIELKTGTSENLDLSLALTIYSRTRFIVNLLPLLQAAPALRRVVTVFAGTKEGPIFPNDFGCDKVSLFNIHSIRGHMCSMIDFSLEAIAKDAPSVSFIHDYPGFVDTGIFEKTSGALASVVRGVSKVSDALFRSRRERYIPIEQSGERHLFLATSARYGPANGEVLGTPLGREVAPARDSCGKVGGGVYVVDENLESASPEVEKLLGQMRQDGMREKVWKHTEGEFNRITGLMRDMEGLIDS</sequence>
<organism evidence="2 3">
    <name type="scientific">Hyaloscypha variabilis (strain UAMH 11265 / GT02V1 / F)</name>
    <name type="common">Meliniomyces variabilis</name>
    <dbReference type="NCBI Taxonomy" id="1149755"/>
    <lineage>
        <taxon>Eukaryota</taxon>
        <taxon>Fungi</taxon>
        <taxon>Dikarya</taxon>
        <taxon>Ascomycota</taxon>
        <taxon>Pezizomycotina</taxon>
        <taxon>Leotiomycetes</taxon>
        <taxon>Helotiales</taxon>
        <taxon>Hyaloscyphaceae</taxon>
        <taxon>Hyaloscypha</taxon>
        <taxon>Hyaloscypha variabilis</taxon>
    </lineage>
</organism>
<keyword evidence="3" id="KW-1185">Reference proteome</keyword>
<dbReference type="OrthoDB" id="2898509at2759"/>
<dbReference type="EMBL" id="KZ613944">
    <property type="protein sequence ID" value="PMD41208.1"/>
    <property type="molecule type" value="Genomic_DNA"/>
</dbReference>
<keyword evidence="1" id="KW-0560">Oxidoreductase</keyword>
<dbReference type="Gene3D" id="3.40.50.720">
    <property type="entry name" value="NAD(P)-binding Rossmann-like Domain"/>
    <property type="match status" value="1"/>
</dbReference>
<dbReference type="Proteomes" id="UP000235786">
    <property type="component" value="Unassembled WGS sequence"/>
</dbReference>
<dbReference type="STRING" id="1149755.A0A2J6RRR2"/>
<reference evidence="2 3" key="1">
    <citation type="submission" date="2016-04" db="EMBL/GenBank/DDBJ databases">
        <title>A degradative enzymes factory behind the ericoid mycorrhizal symbiosis.</title>
        <authorList>
            <consortium name="DOE Joint Genome Institute"/>
            <person name="Martino E."/>
            <person name="Morin E."/>
            <person name="Grelet G."/>
            <person name="Kuo A."/>
            <person name="Kohler A."/>
            <person name="Daghino S."/>
            <person name="Barry K."/>
            <person name="Choi C."/>
            <person name="Cichocki N."/>
            <person name="Clum A."/>
            <person name="Copeland A."/>
            <person name="Hainaut M."/>
            <person name="Haridas S."/>
            <person name="Labutti K."/>
            <person name="Lindquist E."/>
            <person name="Lipzen A."/>
            <person name="Khouja H.-R."/>
            <person name="Murat C."/>
            <person name="Ohm R."/>
            <person name="Olson A."/>
            <person name="Spatafora J."/>
            <person name="Veneault-Fourrey C."/>
            <person name="Henrissat B."/>
            <person name="Grigoriev I."/>
            <person name="Martin F."/>
            <person name="Perotto S."/>
        </authorList>
    </citation>
    <scope>NUCLEOTIDE SEQUENCE [LARGE SCALE GENOMIC DNA]</scope>
    <source>
        <strain evidence="2 3">F</strain>
    </source>
</reference>
<proteinExistence type="predicted"/>
<evidence type="ECO:0000256" key="1">
    <source>
        <dbReference type="ARBA" id="ARBA00023002"/>
    </source>
</evidence>